<dbReference type="Gene3D" id="3.90.550.10">
    <property type="entry name" value="Spore Coat Polysaccharide Biosynthesis Protein SpsA, Chain A"/>
    <property type="match status" value="1"/>
</dbReference>
<dbReference type="RefSeq" id="WP_114497986.1">
    <property type="nucleotide sequence ID" value="NZ_QPJW01000009.1"/>
</dbReference>
<organism evidence="2 3">
    <name type="scientific">Fontibacillus phaseoli</name>
    <dbReference type="NCBI Taxonomy" id="1416533"/>
    <lineage>
        <taxon>Bacteria</taxon>
        <taxon>Bacillati</taxon>
        <taxon>Bacillota</taxon>
        <taxon>Bacilli</taxon>
        <taxon>Bacillales</taxon>
        <taxon>Paenibacillaceae</taxon>
        <taxon>Fontibacillus</taxon>
    </lineage>
</organism>
<evidence type="ECO:0000259" key="1">
    <source>
        <dbReference type="Pfam" id="PF00535"/>
    </source>
</evidence>
<dbReference type="Pfam" id="PF00535">
    <property type="entry name" value="Glycos_transf_2"/>
    <property type="match status" value="1"/>
</dbReference>
<feature type="domain" description="Glycosyltransferase 2-like" evidence="1">
    <location>
        <begin position="3"/>
        <end position="111"/>
    </location>
</feature>
<comment type="caution">
    <text evidence="2">The sequence shown here is derived from an EMBL/GenBank/DDBJ whole genome shotgun (WGS) entry which is preliminary data.</text>
</comment>
<dbReference type="CDD" id="cd00761">
    <property type="entry name" value="Glyco_tranf_GTA_type"/>
    <property type="match status" value="1"/>
</dbReference>
<dbReference type="EMBL" id="QPJW01000009">
    <property type="protein sequence ID" value="RCX17342.1"/>
    <property type="molecule type" value="Genomic_DNA"/>
</dbReference>
<dbReference type="OrthoDB" id="9812302at2"/>
<dbReference type="PANTHER" id="PTHR43685:SF3">
    <property type="entry name" value="SLR2126 PROTEIN"/>
    <property type="match status" value="1"/>
</dbReference>
<keyword evidence="3" id="KW-1185">Reference proteome</keyword>
<dbReference type="AlphaFoldDB" id="A0A369B738"/>
<keyword evidence="2" id="KW-0808">Transferase</keyword>
<dbReference type="SUPFAM" id="SSF53448">
    <property type="entry name" value="Nucleotide-diphospho-sugar transferases"/>
    <property type="match status" value="1"/>
</dbReference>
<sequence>MISVIMPTFNKSPYLRLTLASFMNQSYKNYELIVVDDGSGDDTSQVVQDYASKLNLTFIRQQNQGRSQARNCGIRASSGQHIVLVDDDCLVPPDYLKRYSELLTRYGDRYFIIGKISRVLTHWREGLPLSLQDMQKAGEVLGRIIPDERNGIALRSIVKEDEVVHQFDKTISTIDLGEEPHPDNPKNIDATKLYHFRFGWSYGTTANMGVAKAAALEAGLFDTRFSGWGMEDTAFCFGLWQNGLDMKYVHEAINYHQVHSRPPSRHDEFKANFKYFSDKYQQYLEPYIYDMAAKHYLDVFEAERFIRKLLLKKKMLSERRIISKKLKSRVLFHLYMYKIMRLRFNRR</sequence>
<accession>A0A369B738</accession>
<dbReference type="InterPro" id="IPR029044">
    <property type="entry name" value="Nucleotide-diphossugar_trans"/>
</dbReference>
<evidence type="ECO:0000313" key="3">
    <source>
        <dbReference type="Proteomes" id="UP000253090"/>
    </source>
</evidence>
<dbReference type="PANTHER" id="PTHR43685">
    <property type="entry name" value="GLYCOSYLTRANSFERASE"/>
    <property type="match status" value="1"/>
</dbReference>
<evidence type="ECO:0000313" key="2">
    <source>
        <dbReference type="EMBL" id="RCX17342.1"/>
    </source>
</evidence>
<dbReference type="InterPro" id="IPR050834">
    <property type="entry name" value="Glycosyltransf_2"/>
</dbReference>
<dbReference type="GO" id="GO:0016740">
    <property type="term" value="F:transferase activity"/>
    <property type="evidence" value="ECO:0007669"/>
    <property type="project" value="UniProtKB-KW"/>
</dbReference>
<name>A0A369B738_9BACL</name>
<dbReference type="InterPro" id="IPR001173">
    <property type="entry name" value="Glyco_trans_2-like"/>
</dbReference>
<proteinExistence type="predicted"/>
<protein>
    <submittedName>
        <fullName evidence="2">Glycosyltransferase involved in cell wall biosynthesis</fullName>
    </submittedName>
</protein>
<reference evidence="2 3" key="1">
    <citation type="submission" date="2018-07" db="EMBL/GenBank/DDBJ databases">
        <title>Genomic Encyclopedia of Type Strains, Phase III (KMG-III): the genomes of soil and plant-associated and newly described type strains.</title>
        <authorList>
            <person name="Whitman W."/>
        </authorList>
    </citation>
    <scope>NUCLEOTIDE SEQUENCE [LARGE SCALE GENOMIC DNA]</scope>
    <source>
        <strain evidence="2 3">CECT 8333</strain>
    </source>
</reference>
<dbReference type="Proteomes" id="UP000253090">
    <property type="component" value="Unassembled WGS sequence"/>
</dbReference>
<gene>
    <name evidence="2" type="ORF">DFP94_10966</name>
</gene>